<reference evidence="2 3" key="1">
    <citation type="submission" date="2021-06" db="EMBL/GenBank/DDBJ databases">
        <authorList>
            <person name="Pan X."/>
        </authorList>
    </citation>
    <scope>NUCLEOTIDE SEQUENCE [LARGE SCALE GENOMIC DNA]</scope>
    <source>
        <strain evidence="2 3">4503</strain>
    </source>
</reference>
<dbReference type="Proteomes" id="UP000720508">
    <property type="component" value="Unassembled WGS sequence"/>
</dbReference>
<sequence length="219" mass="25204">MKYFSERIPATFVYAGIGVEDSELLASTRPRPGEPADSYIRRLAHANHLKPSYLHGFLAGSSNWFGKPRLERLAALAGRPPELLEQVLADSSPPRRRRNPRPSPTPPKKNDKRELYQRIRHDAEAEALSGRALERRHKVTWRTVRAALDGLEPRPRKPLPRRPTALDPFRHLIDAMIKDGHRPKDIWARLMDEHETAISYGIIRCYVQDRIQPRPRQLG</sequence>
<comment type="caution">
    <text evidence="2">The sequence shown here is derived from an EMBL/GenBank/DDBJ whole genome shotgun (WGS) entry which is preliminary data.</text>
</comment>
<evidence type="ECO:0000313" key="2">
    <source>
        <dbReference type="EMBL" id="MBU3865026.1"/>
    </source>
</evidence>
<organism evidence="2 3">
    <name type="scientific">Streptomyces niphimycinicus</name>
    <dbReference type="NCBI Taxonomy" id="2842201"/>
    <lineage>
        <taxon>Bacteria</taxon>
        <taxon>Bacillati</taxon>
        <taxon>Actinomycetota</taxon>
        <taxon>Actinomycetes</taxon>
        <taxon>Kitasatosporales</taxon>
        <taxon>Streptomycetaceae</taxon>
        <taxon>Streptomyces</taxon>
    </lineage>
</organism>
<proteinExistence type="predicted"/>
<evidence type="ECO:0000256" key="1">
    <source>
        <dbReference type="SAM" id="MobiDB-lite"/>
    </source>
</evidence>
<gene>
    <name evidence="2" type="ORF">KN815_13355</name>
</gene>
<accession>A0ABS6CDM6</accession>
<name>A0ABS6CDM6_9ACTN</name>
<keyword evidence="3" id="KW-1185">Reference proteome</keyword>
<dbReference type="RefSeq" id="WP_216342044.1">
    <property type="nucleotide sequence ID" value="NZ_JAHLEM010000119.1"/>
</dbReference>
<dbReference type="EMBL" id="JAHLEM010000119">
    <property type="protein sequence ID" value="MBU3865026.1"/>
    <property type="molecule type" value="Genomic_DNA"/>
</dbReference>
<evidence type="ECO:0000313" key="3">
    <source>
        <dbReference type="Proteomes" id="UP000720508"/>
    </source>
</evidence>
<protein>
    <submittedName>
        <fullName evidence="2">TniQ family protein</fullName>
    </submittedName>
</protein>
<feature type="region of interest" description="Disordered" evidence="1">
    <location>
        <begin position="87"/>
        <end position="113"/>
    </location>
</feature>